<reference evidence="2 3" key="1">
    <citation type="submission" date="2018-06" db="EMBL/GenBank/DDBJ databases">
        <title>Sphaerisporangium craniellae sp. nov., isolated from a marine sponge in the South China Sea.</title>
        <authorList>
            <person name="Li L."/>
        </authorList>
    </citation>
    <scope>NUCLEOTIDE SEQUENCE [LARGE SCALE GENOMIC DNA]</scope>
    <source>
        <strain evidence="2 3">LHW63015</strain>
    </source>
</reference>
<proteinExistence type="predicted"/>
<feature type="region of interest" description="Disordered" evidence="1">
    <location>
        <begin position="1"/>
        <end position="64"/>
    </location>
</feature>
<protein>
    <submittedName>
        <fullName evidence="2">Uncharacterized protein</fullName>
    </submittedName>
</protein>
<gene>
    <name evidence="2" type="ORF">DP939_26345</name>
</gene>
<evidence type="ECO:0000313" key="2">
    <source>
        <dbReference type="EMBL" id="RBQ17015.1"/>
    </source>
</evidence>
<accession>A0A366LST6</accession>
<organism evidence="2 3">
    <name type="scientific">Spongiactinospora rosea</name>
    <dbReference type="NCBI Taxonomy" id="2248750"/>
    <lineage>
        <taxon>Bacteria</taxon>
        <taxon>Bacillati</taxon>
        <taxon>Actinomycetota</taxon>
        <taxon>Actinomycetes</taxon>
        <taxon>Streptosporangiales</taxon>
        <taxon>Streptosporangiaceae</taxon>
        <taxon>Spongiactinospora</taxon>
    </lineage>
</organism>
<dbReference type="Proteomes" id="UP000253303">
    <property type="component" value="Unassembled WGS sequence"/>
</dbReference>
<evidence type="ECO:0000256" key="1">
    <source>
        <dbReference type="SAM" id="MobiDB-lite"/>
    </source>
</evidence>
<comment type="caution">
    <text evidence="2">The sequence shown here is derived from an EMBL/GenBank/DDBJ whole genome shotgun (WGS) entry which is preliminary data.</text>
</comment>
<keyword evidence="3" id="KW-1185">Reference proteome</keyword>
<name>A0A366LST6_9ACTN</name>
<evidence type="ECO:0000313" key="3">
    <source>
        <dbReference type="Proteomes" id="UP000253303"/>
    </source>
</evidence>
<dbReference type="AlphaFoldDB" id="A0A366LST6"/>
<sequence>MESSPGSDPTLKDSSHAPVEPGNVTYPDPVSGKYPDGSDSVKFGGGGSGDDGGGFLDMLGDLFS</sequence>
<feature type="compositionally biased region" description="Gly residues" evidence="1">
    <location>
        <begin position="43"/>
        <end position="55"/>
    </location>
</feature>
<dbReference type="EMBL" id="QMEY01000013">
    <property type="protein sequence ID" value="RBQ17015.1"/>
    <property type="molecule type" value="Genomic_DNA"/>
</dbReference>